<accession>A0A0G4JT22</accession>
<dbReference type="Proteomes" id="UP000044377">
    <property type="component" value="Unassembled WGS sequence"/>
</dbReference>
<evidence type="ECO:0000313" key="2">
    <source>
        <dbReference type="Proteomes" id="UP000044377"/>
    </source>
</evidence>
<protein>
    <submittedName>
        <fullName evidence="1">Uncharacterized protein</fullName>
    </submittedName>
</protein>
<organism evidence="1 2">
    <name type="scientific">Brenneria goodwinii</name>
    <dbReference type="NCBI Taxonomy" id="1109412"/>
    <lineage>
        <taxon>Bacteria</taxon>
        <taxon>Pseudomonadati</taxon>
        <taxon>Pseudomonadota</taxon>
        <taxon>Gammaproteobacteria</taxon>
        <taxon>Enterobacterales</taxon>
        <taxon>Pectobacteriaceae</taxon>
        <taxon>Brenneria</taxon>
    </lineage>
</organism>
<dbReference type="EMBL" id="CGIG01000001">
    <property type="protein sequence ID" value="CPR15353.1"/>
    <property type="molecule type" value="Genomic_DNA"/>
</dbReference>
<sequence length="44" mass="5054">MQLQTVKSDRCCILGRFFHVYQKLLKEMAIIFRRAGKPGSAQSP</sequence>
<dbReference type="AlphaFoldDB" id="A0A0G4JT22"/>
<keyword evidence="2" id="KW-1185">Reference proteome</keyword>
<evidence type="ECO:0000313" key="1">
    <source>
        <dbReference type="EMBL" id="CPR15353.1"/>
    </source>
</evidence>
<proteinExistence type="predicted"/>
<reference evidence="2" key="1">
    <citation type="submission" date="2015-01" db="EMBL/GenBank/DDBJ databases">
        <authorList>
            <person name="Paterson Steve"/>
        </authorList>
    </citation>
    <scope>NUCLEOTIDE SEQUENCE [LARGE SCALE GENOMIC DNA]</scope>
    <source>
        <strain evidence="2">OBR1</strain>
    </source>
</reference>
<gene>
    <name evidence="1" type="ORF">BN1221_01462c</name>
</gene>
<name>A0A0G4JT22_9GAMM</name>